<name>A0A2V1EDA1_9PLEO</name>
<evidence type="ECO:0000313" key="1">
    <source>
        <dbReference type="EMBL" id="PVI08092.1"/>
    </source>
</evidence>
<dbReference type="Proteomes" id="UP000244855">
    <property type="component" value="Unassembled WGS sequence"/>
</dbReference>
<gene>
    <name evidence="1" type="ORF">DM02DRAFT_690547</name>
</gene>
<keyword evidence="2" id="KW-1185">Reference proteome</keyword>
<sequence length="280" mass="31787">MAASRMRWAAVRAVIEGFAETQQQQRQRQRRGRRVQREVERRRRRQCCKIGYSTVDSTIDNDAGRRSRTLGWDWLETGGVGLHCAGQGPGEVVAYGVSETSIRYLADVEMEMGLRLGEKEKEHNAQEHRVRDDQGIGRGIADRERWGREMFCFWDCCDYSHLFEPLRVFWDARDSRHVPGGQARYKRIPFVMESATRLPVSRFGLAPGINSTVRYAAIRHDGLGQSRRDYSPTSSRYEFGTPAMALPSIHVTPASRPNSPPASSSSHATSCHTCFKLLVL</sequence>
<dbReference type="EMBL" id="KZ805301">
    <property type="protein sequence ID" value="PVI08092.1"/>
    <property type="molecule type" value="Genomic_DNA"/>
</dbReference>
<organism evidence="1 2">
    <name type="scientific">Periconia macrospinosa</name>
    <dbReference type="NCBI Taxonomy" id="97972"/>
    <lineage>
        <taxon>Eukaryota</taxon>
        <taxon>Fungi</taxon>
        <taxon>Dikarya</taxon>
        <taxon>Ascomycota</taxon>
        <taxon>Pezizomycotina</taxon>
        <taxon>Dothideomycetes</taxon>
        <taxon>Pleosporomycetidae</taxon>
        <taxon>Pleosporales</taxon>
        <taxon>Massarineae</taxon>
        <taxon>Periconiaceae</taxon>
        <taxon>Periconia</taxon>
    </lineage>
</organism>
<reference evidence="1 2" key="1">
    <citation type="journal article" date="2018" name="Sci. Rep.">
        <title>Comparative genomics provides insights into the lifestyle and reveals functional heterogeneity of dark septate endophytic fungi.</title>
        <authorList>
            <person name="Knapp D.G."/>
            <person name="Nemeth J.B."/>
            <person name="Barry K."/>
            <person name="Hainaut M."/>
            <person name="Henrissat B."/>
            <person name="Johnson J."/>
            <person name="Kuo A."/>
            <person name="Lim J.H.P."/>
            <person name="Lipzen A."/>
            <person name="Nolan M."/>
            <person name="Ohm R.A."/>
            <person name="Tamas L."/>
            <person name="Grigoriev I.V."/>
            <person name="Spatafora J.W."/>
            <person name="Nagy L.G."/>
            <person name="Kovacs G.M."/>
        </authorList>
    </citation>
    <scope>NUCLEOTIDE SEQUENCE [LARGE SCALE GENOMIC DNA]</scope>
    <source>
        <strain evidence="1 2">DSE2036</strain>
    </source>
</reference>
<proteinExistence type="predicted"/>
<accession>A0A2V1EDA1</accession>
<protein>
    <submittedName>
        <fullName evidence="1">Uncharacterized protein</fullName>
    </submittedName>
</protein>
<dbReference type="AlphaFoldDB" id="A0A2V1EDA1"/>
<evidence type="ECO:0000313" key="2">
    <source>
        <dbReference type="Proteomes" id="UP000244855"/>
    </source>
</evidence>